<dbReference type="EMBL" id="OV651825">
    <property type="protein sequence ID" value="CAH1102962.1"/>
    <property type="molecule type" value="Genomic_DNA"/>
</dbReference>
<evidence type="ECO:0000313" key="3">
    <source>
        <dbReference type="Proteomes" id="UP001153636"/>
    </source>
</evidence>
<dbReference type="Proteomes" id="UP001153636">
    <property type="component" value="Chromosome 13"/>
</dbReference>
<sequence>MTIPPMVVQQVTQTEELQQSTTVKEDQGHVDLLTENEMVNNKENENNKEIELAKLSDTTPPLSSIENMPKTPSIKVHNEDNILELLPTPFKKALFWPAPKKNVGNTKRKIREKIPAVASSSQWQEYDKNKEAVKNKQEEEKNIKKEERIRKKSEKIK</sequence>
<dbReference type="AlphaFoldDB" id="A0A9P0CQP7"/>
<evidence type="ECO:0000313" key="2">
    <source>
        <dbReference type="EMBL" id="CAH1102962.1"/>
    </source>
</evidence>
<evidence type="ECO:0000256" key="1">
    <source>
        <dbReference type="SAM" id="MobiDB-lite"/>
    </source>
</evidence>
<protein>
    <submittedName>
        <fullName evidence="2">Uncharacterized protein</fullName>
    </submittedName>
</protein>
<gene>
    <name evidence="2" type="ORF">PSYICH_LOCUS3718</name>
</gene>
<dbReference type="OrthoDB" id="6765441at2759"/>
<feature type="region of interest" description="Disordered" evidence="1">
    <location>
        <begin position="113"/>
        <end position="157"/>
    </location>
</feature>
<keyword evidence="3" id="KW-1185">Reference proteome</keyword>
<reference evidence="2" key="1">
    <citation type="submission" date="2022-01" db="EMBL/GenBank/DDBJ databases">
        <authorList>
            <person name="King R."/>
        </authorList>
    </citation>
    <scope>NUCLEOTIDE SEQUENCE</scope>
</reference>
<name>A0A9P0CQP7_9CUCU</name>
<organism evidence="2 3">
    <name type="scientific">Psylliodes chrysocephalus</name>
    <dbReference type="NCBI Taxonomy" id="3402493"/>
    <lineage>
        <taxon>Eukaryota</taxon>
        <taxon>Metazoa</taxon>
        <taxon>Ecdysozoa</taxon>
        <taxon>Arthropoda</taxon>
        <taxon>Hexapoda</taxon>
        <taxon>Insecta</taxon>
        <taxon>Pterygota</taxon>
        <taxon>Neoptera</taxon>
        <taxon>Endopterygota</taxon>
        <taxon>Coleoptera</taxon>
        <taxon>Polyphaga</taxon>
        <taxon>Cucujiformia</taxon>
        <taxon>Chrysomeloidea</taxon>
        <taxon>Chrysomelidae</taxon>
        <taxon>Galerucinae</taxon>
        <taxon>Alticini</taxon>
        <taxon>Psylliodes</taxon>
    </lineage>
</organism>
<accession>A0A9P0CQP7</accession>
<feature type="compositionally biased region" description="Basic and acidic residues" evidence="1">
    <location>
        <begin position="125"/>
        <end position="157"/>
    </location>
</feature>
<proteinExistence type="predicted"/>